<feature type="region of interest" description="Disordered" evidence="1">
    <location>
        <begin position="177"/>
        <end position="231"/>
    </location>
</feature>
<name>A0AAV1UTU6_9STRA</name>
<proteinExistence type="predicted"/>
<protein>
    <submittedName>
        <fullName evidence="2">Uncharacterized protein</fullName>
    </submittedName>
</protein>
<feature type="compositionally biased region" description="Basic residues" evidence="1">
    <location>
        <begin position="277"/>
        <end position="290"/>
    </location>
</feature>
<evidence type="ECO:0000256" key="1">
    <source>
        <dbReference type="SAM" id="MobiDB-lite"/>
    </source>
</evidence>
<organism evidence="2 3">
    <name type="scientific">Peronospora matthiolae</name>
    <dbReference type="NCBI Taxonomy" id="2874970"/>
    <lineage>
        <taxon>Eukaryota</taxon>
        <taxon>Sar</taxon>
        <taxon>Stramenopiles</taxon>
        <taxon>Oomycota</taxon>
        <taxon>Peronosporomycetes</taxon>
        <taxon>Peronosporales</taxon>
        <taxon>Peronosporaceae</taxon>
        <taxon>Peronospora</taxon>
    </lineage>
</organism>
<gene>
    <name evidence="2" type="ORF">PM001_LOCUS21838</name>
</gene>
<sequence length="592" mass="65942">MALGPLPDDFVLEYTMLHLMDEETTASTPPAPLSHVDDLLLTTCSIGASRTSSSCASLACAAGGACCSEIKVAHTKVGDPQTPNEVAAFSLDGEQFLQQMEQVGTLDWPDATQTNQMTFEHSDGGAIEDLETLTDLEMESSPCPSTCPGSMGGQVNAIAADEFEVFFYQPMEMQEIEKKKEEEETDERGGLRGCGLPPASPLALDTTEDSVPAGKSETNSTSFGEDAGGVPDTLIDQMLEEEEEMDDEEVMEDEIDLLGKEVKYLDAQMDFLQSRAKSSRARRKSVKQRRSSGATPPSALLAKSQEDNQLLTELVAQQQVYRDNFKAMLAFAPVVDVRMALMTPIESYIRLGKDFDERRKTILSLREEKLDITCKFIEQKAAGIDVDQPYQYSDMFEKFGKHYFVDFAISKYDGVSVSQVGRAIYEHIAGKDEALNNAMGSTTIRESFDTIKCNFMHQRIVSSMKWEGEDGEKMPDMESNAIFYSRFGDNSAVLAIDYIDQDELHPYDTSNCIRRDISSGVVLSGHTDADGKKFVVMKRYLLAKYHMYPRKVSQKQQARYFASMPRCGDTMETLIADRLQRDETYNPCTDED</sequence>
<feature type="compositionally biased region" description="Basic and acidic residues" evidence="1">
    <location>
        <begin position="177"/>
        <end position="190"/>
    </location>
</feature>
<comment type="caution">
    <text evidence="2">The sequence shown here is derived from an EMBL/GenBank/DDBJ whole genome shotgun (WGS) entry which is preliminary data.</text>
</comment>
<evidence type="ECO:0000313" key="3">
    <source>
        <dbReference type="Proteomes" id="UP001162060"/>
    </source>
</evidence>
<dbReference type="AlphaFoldDB" id="A0AAV1UTU6"/>
<feature type="region of interest" description="Disordered" evidence="1">
    <location>
        <begin position="275"/>
        <end position="303"/>
    </location>
</feature>
<evidence type="ECO:0000313" key="2">
    <source>
        <dbReference type="EMBL" id="CAK7936688.1"/>
    </source>
</evidence>
<reference evidence="2" key="1">
    <citation type="submission" date="2024-01" db="EMBL/GenBank/DDBJ databases">
        <authorList>
            <person name="Webb A."/>
        </authorList>
    </citation>
    <scope>NUCLEOTIDE SEQUENCE</scope>
    <source>
        <strain evidence="2">Pm1</strain>
    </source>
</reference>
<dbReference type="EMBL" id="CAKLBY020000225">
    <property type="protein sequence ID" value="CAK7936688.1"/>
    <property type="molecule type" value="Genomic_DNA"/>
</dbReference>
<dbReference type="Proteomes" id="UP001162060">
    <property type="component" value="Unassembled WGS sequence"/>
</dbReference>
<accession>A0AAV1UTU6</accession>